<evidence type="ECO:0000313" key="2">
    <source>
        <dbReference type="EMBL" id="CAF1921139.1"/>
    </source>
</evidence>
<name>A0A078JEP7_BRANA</name>
<dbReference type="InterPro" id="IPR002156">
    <property type="entry name" value="RNaseH_domain"/>
</dbReference>
<dbReference type="EMBL" id="HG994366">
    <property type="protein sequence ID" value="CAF1921139.1"/>
    <property type="molecule type" value="Genomic_DNA"/>
</dbReference>
<evidence type="ECO:0000259" key="1">
    <source>
        <dbReference type="Pfam" id="PF13456"/>
    </source>
</evidence>
<reference evidence="3" key="2">
    <citation type="submission" date="2014-06" db="EMBL/GenBank/DDBJ databases">
        <authorList>
            <person name="Genoscope - CEA"/>
        </authorList>
    </citation>
    <scope>NUCLEOTIDE SEQUENCE</scope>
</reference>
<dbReference type="SUPFAM" id="SSF53098">
    <property type="entry name" value="Ribonuclease H-like"/>
    <property type="match status" value="1"/>
</dbReference>
<dbReference type="Gramene" id="CDY66073">
    <property type="protein sequence ID" value="CDY66073"/>
    <property type="gene ID" value="GSBRNA2T00051269001"/>
</dbReference>
<reference evidence="3 4" key="1">
    <citation type="journal article" date="2014" name="Science">
        <title>Plant genetics. Early allopolyploid evolution in the post-Neolithic Brassica napus oilseed genome.</title>
        <authorList>
            <person name="Chalhoub B."/>
            <person name="Denoeud F."/>
            <person name="Liu S."/>
            <person name="Parkin I.A."/>
            <person name="Tang H."/>
            <person name="Wang X."/>
            <person name="Chiquet J."/>
            <person name="Belcram H."/>
            <person name="Tong C."/>
            <person name="Samans B."/>
            <person name="Correa M."/>
            <person name="Da Silva C."/>
            <person name="Just J."/>
            <person name="Falentin C."/>
            <person name="Koh C.S."/>
            <person name="Le Clainche I."/>
            <person name="Bernard M."/>
            <person name="Bento P."/>
            <person name="Noel B."/>
            <person name="Labadie K."/>
            <person name="Alberti A."/>
            <person name="Charles M."/>
            <person name="Arnaud D."/>
            <person name="Guo H."/>
            <person name="Daviaud C."/>
            <person name="Alamery S."/>
            <person name="Jabbari K."/>
            <person name="Zhao M."/>
            <person name="Edger P.P."/>
            <person name="Chelaifa H."/>
            <person name="Tack D."/>
            <person name="Lassalle G."/>
            <person name="Mestiri I."/>
            <person name="Schnel N."/>
            <person name="Le Paslier M.C."/>
            <person name="Fan G."/>
            <person name="Renault V."/>
            <person name="Bayer P.E."/>
            <person name="Golicz A.A."/>
            <person name="Manoli S."/>
            <person name="Lee T.H."/>
            <person name="Thi V.H."/>
            <person name="Chalabi S."/>
            <person name="Hu Q."/>
            <person name="Fan C."/>
            <person name="Tollenaere R."/>
            <person name="Lu Y."/>
            <person name="Battail C."/>
            <person name="Shen J."/>
            <person name="Sidebottom C.H."/>
            <person name="Wang X."/>
            <person name="Canaguier A."/>
            <person name="Chauveau A."/>
            <person name="Berard A."/>
            <person name="Deniot G."/>
            <person name="Guan M."/>
            <person name="Liu Z."/>
            <person name="Sun F."/>
            <person name="Lim Y.P."/>
            <person name="Lyons E."/>
            <person name="Town C.D."/>
            <person name="Bancroft I."/>
            <person name="Wang X."/>
            <person name="Meng J."/>
            <person name="Ma J."/>
            <person name="Pires J.C."/>
            <person name="King G.J."/>
            <person name="Brunel D."/>
            <person name="Delourme R."/>
            <person name="Renard M."/>
            <person name="Aury J.M."/>
            <person name="Adams K.L."/>
            <person name="Batley J."/>
            <person name="Snowdon R.J."/>
            <person name="Tost J."/>
            <person name="Edwards D."/>
            <person name="Zhou Y."/>
            <person name="Hua W."/>
            <person name="Sharpe A.G."/>
            <person name="Paterson A.H."/>
            <person name="Guan C."/>
            <person name="Wincker P."/>
        </authorList>
    </citation>
    <scope>NUCLEOTIDE SEQUENCE [LARGE SCALE GENOMIC DNA]</scope>
    <source>
        <strain evidence="4">cv. Darmor-bzh</strain>
    </source>
</reference>
<dbReference type="EMBL" id="LK035064">
    <property type="protein sequence ID" value="CDY66073.1"/>
    <property type="molecule type" value="Genomic_DNA"/>
</dbReference>
<dbReference type="AlphaFoldDB" id="A0A078JEP7"/>
<accession>A0A078JEP7</accession>
<dbReference type="GO" id="GO:0004523">
    <property type="term" value="F:RNA-DNA hybrid ribonuclease activity"/>
    <property type="evidence" value="ECO:0007669"/>
    <property type="project" value="InterPro"/>
</dbReference>
<organism evidence="3 4">
    <name type="scientific">Brassica napus</name>
    <name type="common">Rape</name>
    <dbReference type="NCBI Taxonomy" id="3708"/>
    <lineage>
        <taxon>Eukaryota</taxon>
        <taxon>Viridiplantae</taxon>
        <taxon>Streptophyta</taxon>
        <taxon>Embryophyta</taxon>
        <taxon>Tracheophyta</taxon>
        <taxon>Spermatophyta</taxon>
        <taxon>Magnoliopsida</taxon>
        <taxon>eudicotyledons</taxon>
        <taxon>Gunneridae</taxon>
        <taxon>Pentapetalae</taxon>
        <taxon>rosids</taxon>
        <taxon>malvids</taxon>
        <taxon>Brassicales</taxon>
        <taxon>Brassicaceae</taxon>
        <taxon>Brassiceae</taxon>
        <taxon>Brassica</taxon>
    </lineage>
</organism>
<dbReference type="GO" id="GO:0003676">
    <property type="term" value="F:nucleic acid binding"/>
    <property type="evidence" value="ECO:0007669"/>
    <property type="project" value="InterPro"/>
</dbReference>
<sequence length="83" mass="9231">MREALRKARDTNLKSLQILLDSQVLVLALSEGWDMNEIAGVLQDIRNLATLFCPISFTFVPQLENLQADALASSCLDRLLVVT</sequence>
<evidence type="ECO:0000313" key="3">
    <source>
        <dbReference type="EMBL" id="CDY66073.1"/>
    </source>
</evidence>
<dbReference type="Proteomes" id="UP000028999">
    <property type="component" value="Unassembled WGS sequence"/>
</dbReference>
<dbReference type="PaxDb" id="3708-A0A078JEP7"/>
<protein>
    <submittedName>
        <fullName evidence="2">(rape) hypothetical protein</fullName>
    </submittedName>
    <submittedName>
        <fullName evidence="3">BnaC02g48750D protein</fullName>
    </submittedName>
</protein>
<feature type="domain" description="RNase H type-1" evidence="1">
    <location>
        <begin position="3"/>
        <end position="75"/>
    </location>
</feature>
<gene>
    <name evidence="3" type="primary">BnaC02g48750D</name>
    <name evidence="2" type="ORF">DARMORV10_C02P60300.1</name>
    <name evidence="3" type="ORF">GSBRNA2T00051269001</name>
</gene>
<dbReference type="InterPro" id="IPR012337">
    <property type="entry name" value="RNaseH-like_sf"/>
</dbReference>
<dbReference type="InterPro" id="IPR036397">
    <property type="entry name" value="RNaseH_sf"/>
</dbReference>
<proteinExistence type="predicted"/>
<keyword evidence="4" id="KW-1185">Reference proteome</keyword>
<reference evidence="2" key="3">
    <citation type="submission" date="2021-01" db="EMBL/GenBank/DDBJ databases">
        <authorList>
            <consortium name="Genoscope - CEA"/>
            <person name="William W."/>
        </authorList>
    </citation>
    <scope>NUCLEOTIDE SEQUENCE</scope>
</reference>
<dbReference type="Gene3D" id="3.30.420.10">
    <property type="entry name" value="Ribonuclease H-like superfamily/Ribonuclease H"/>
    <property type="match status" value="1"/>
</dbReference>
<evidence type="ECO:0000313" key="4">
    <source>
        <dbReference type="Proteomes" id="UP000028999"/>
    </source>
</evidence>
<dbReference type="Proteomes" id="UP001295469">
    <property type="component" value="Chromosome C02"/>
</dbReference>
<dbReference type="Pfam" id="PF13456">
    <property type="entry name" value="RVT_3"/>
    <property type="match status" value="1"/>
</dbReference>
<dbReference type="OMA" id="RDMNEIA"/>